<keyword evidence="6" id="KW-0611">Plant defense</keyword>
<keyword evidence="3" id="KW-0645">Protease</keyword>
<gene>
    <name evidence="10" type="ORF">QN277_010275</name>
</gene>
<dbReference type="Gene3D" id="1.10.8.430">
    <property type="entry name" value="Helical domain of apoptotic protease-activating factors"/>
    <property type="match status" value="1"/>
</dbReference>
<dbReference type="Pfam" id="PF23247">
    <property type="entry name" value="LRR_RPS2"/>
    <property type="match status" value="1"/>
</dbReference>
<dbReference type="InterPro" id="IPR027417">
    <property type="entry name" value="P-loop_NTPase"/>
</dbReference>
<dbReference type="SUPFAM" id="SSF52540">
    <property type="entry name" value="P-loop containing nucleoside triphosphate hydrolases"/>
    <property type="match status" value="1"/>
</dbReference>
<dbReference type="InterPro" id="IPR001611">
    <property type="entry name" value="Leu-rich_rpt"/>
</dbReference>
<dbReference type="PROSITE" id="PS50600">
    <property type="entry name" value="ULP_PROTEASE"/>
    <property type="match status" value="1"/>
</dbReference>
<sequence>MEKAGRRRDEVWERVTLLEGGRRWMCNDCGEEFTGGASRIKAHLNKVKGTGIRPCIGKANSNNDTERNLLDSQGQIQADDTEDHERTQDLQMMKQYAFDCLRPEDKVILSPLSYLTQEGFITLKPETSLDSLVIDTFVEILNDIERKNKTTPSNWYLPVTFSDAAIKGKVSHFLNFVHCQKITENYMSDLESCEKNKEIEIWDSLSNTSEAEIEETTKKLLIAMEKLFEQVTFTEFHWKMVDDILLQPNGFDCGVFVINYMQQSDNYVMRDSSFQFDSQKEREDLALKLLNSDLNKEKQNLYDKARRHYAQDEKQHGNKRGNSHDDLVKGPSQSTSLKDQLIHSDRGQIEGDTKYQERIQVGSSFVSNWDTEDLQMLKYVFECLSPRDLVFRSPRSHLTQNEFITLKPGTWLDSLVIDSFVEILTESEKKKATPSNWYLTVTFSTATLGLDEHKFKDFVHRQNMRKNYIFDQESPEKVFIPVHTGQETGGHFYLYIFYLNKNVIEIWDSLPNNESVDATERDEIIARKLLFAMEILFEKEKGAFSNYKLERANDTLLQDNEFDCGVFVIKYIQQSDNYVKGNPLFQFDSQKEREDLALKLLTNDLNQEKQNLYDKARGRPYARIEKQDGNERLRVGASEMFIEAKYDGRVNNRHDGLQKGSSKGYLLPTTDLIGENFQRYTEQIWEWIMDSKVSAIGIWGIGGSGKTALATHIHNKLILEEADSDSKVIWVTVSQKYSISHLQKVIARSIELDISDEFEVKRIAGKLLQAFKEMKKCFVILDDAWDHFFLKEIGFPMSDNRIKFILTTRILEVCQGMDCEKNTVKVESLDPQDGWALFEMIMGFHEELSWEVVEIARDILYECEGWPLAIVRIATSMKGKKQVREWSHMLECLKNLGNRQYEMDKWVVSILRSSYDFLTNKLQWFFLYYILNINREPFYHGNADQVITSFVYESIDETKKLWELYIEGYNMYHKLNNHGMLDPCEWNDDWQWKMNKFYRALAINIVEDTGKIMANAYKNLKEIPSDDQWKDDLQKVFLRGNKIKTILYITSPRCSKLSTLCLDGNTNLNYISDDFFNNMPALKTLDLSDTSIQRLPESVSGLKYLIALLLSGCYKLSYIPPLTNLKRLIVLDLSFTTIIEAPLGLESLINLKCLNLLETRNLVISAAVISKLINLEHLELNVTTQVGIQGLENLEVIVAYFDDYSFVFNTYMSFLAKHCVLRSCHITLGDSSDDGINIDYFMKRITFMNMNLTNILQSILPGDMNEFFIKQCHQETGANSLCRALSYGRKIELLDISWCENVKYLCCLSSFCPFCSSSQLVGRLCLSGLKDLKDIVSPYTLLPLHQPFLFSCLTHLKISFCNSMETLMTPKLLALFQNLRTIDVNYCGKMKEIVGEDDHSKMELGGSGDLSHPTPITLPKLTSLKLWEMSLLNFVYRGVMLCPSLQKFSACRCEKLNPPQIEKSEISHGCELPIKKTTSTEYRWEIKTD</sequence>
<proteinExistence type="inferred from homology"/>
<dbReference type="SUPFAM" id="SSF54001">
    <property type="entry name" value="Cysteine proteinases"/>
    <property type="match status" value="2"/>
</dbReference>
<dbReference type="FunFam" id="3.40.50.300:FF:001091">
    <property type="entry name" value="Probable disease resistance protein At1g61300"/>
    <property type="match status" value="1"/>
</dbReference>
<accession>A0AAE1M553</accession>
<dbReference type="GO" id="GO:0006952">
    <property type="term" value="P:defense response"/>
    <property type="evidence" value="ECO:0007669"/>
    <property type="project" value="UniProtKB-KW"/>
</dbReference>
<dbReference type="InterPro" id="IPR002182">
    <property type="entry name" value="NB-ARC"/>
</dbReference>
<protein>
    <recommendedName>
        <fullName evidence="9">Ubiquitin-like protease family profile domain-containing protein</fullName>
    </recommendedName>
</protein>
<dbReference type="InterPro" id="IPR042197">
    <property type="entry name" value="Apaf_helical"/>
</dbReference>
<dbReference type="Pfam" id="PF00931">
    <property type="entry name" value="NB-ARC"/>
    <property type="match status" value="1"/>
</dbReference>
<dbReference type="Pfam" id="PF02902">
    <property type="entry name" value="Peptidase_C48"/>
    <property type="match status" value="2"/>
</dbReference>
<dbReference type="InterPro" id="IPR038765">
    <property type="entry name" value="Papain-like_cys_pep_sf"/>
</dbReference>
<evidence type="ECO:0000256" key="5">
    <source>
        <dbReference type="ARBA" id="ARBA00022801"/>
    </source>
</evidence>
<evidence type="ECO:0000256" key="2">
    <source>
        <dbReference type="ARBA" id="ARBA00008894"/>
    </source>
</evidence>
<keyword evidence="4" id="KW-0547">Nucleotide-binding</keyword>
<keyword evidence="5" id="KW-0378">Hydrolase</keyword>
<dbReference type="InterPro" id="IPR003653">
    <property type="entry name" value="Peptidase_C48_C"/>
</dbReference>
<reference evidence="10" key="1">
    <citation type="submission" date="2023-10" db="EMBL/GenBank/DDBJ databases">
        <title>Chromosome-level genome of the transformable northern wattle, Acacia crassicarpa.</title>
        <authorList>
            <person name="Massaro I."/>
            <person name="Sinha N.R."/>
            <person name="Poethig S."/>
            <person name="Leichty A.R."/>
        </authorList>
    </citation>
    <scope>NUCLEOTIDE SEQUENCE</scope>
    <source>
        <strain evidence="10">Acra3RX</strain>
        <tissue evidence="10">Leaf</tissue>
    </source>
</reference>
<evidence type="ECO:0000256" key="3">
    <source>
        <dbReference type="ARBA" id="ARBA00022670"/>
    </source>
</evidence>
<dbReference type="Gene3D" id="3.80.10.10">
    <property type="entry name" value="Ribonuclease Inhibitor"/>
    <property type="match status" value="1"/>
</dbReference>
<dbReference type="EMBL" id="JAWXYG010000015">
    <property type="protein sequence ID" value="KAK4253627.1"/>
    <property type="molecule type" value="Genomic_DNA"/>
</dbReference>
<dbReference type="GO" id="GO:0005524">
    <property type="term" value="F:ATP binding"/>
    <property type="evidence" value="ECO:0007669"/>
    <property type="project" value="UniProtKB-KW"/>
</dbReference>
<dbReference type="Gene3D" id="3.40.395.10">
    <property type="entry name" value="Adenoviral Proteinase, Chain A"/>
    <property type="match status" value="2"/>
</dbReference>
<evidence type="ECO:0000256" key="4">
    <source>
        <dbReference type="ARBA" id="ARBA00022741"/>
    </source>
</evidence>
<evidence type="ECO:0000256" key="6">
    <source>
        <dbReference type="ARBA" id="ARBA00022821"/>
    </source>
</evidence>
<evidence type="ECO:0000313" key="10">
    <source>
        <dbReference type="EMBL" id="KAK4253627.1"/>
    </source>
</evidence>
<dbReference type="Proteomes" id="UP001293593">
    <property type="component" value="Unassembled WGS sequence"/>
</dbReference>
<evidence type="ECO:0000313" key="11">
    <source>
        <dbReference type="Proteomes" id="UP001293593"/>
    </source>
</evidence>
<keyword evidence="7" id="KW-0067">ATP-binding</keyword>
<dbReference type="InterPro" id="IPR057135">
    <property type="entry name" value="At4g27190-like_LRR"/>
</dbReference>
<dbReference type="PRINTS" id="PR00364">
    <property type="entry name" value="DISEASERSIST"/>
</dbReference>
<feature type="compositionally biased region" description="Basic and acidic residues" evidence="8">
    <location>
        <begin position="309"/>
        <end position="328"/>
    </location>
</feature>
<dbReference type="Pfam" id="PF13855">
    <property type="entry name" value="LRR_8"/>
    <property type="match status" value="1"/>
</dbReference>
<evidence type="ECO:0000256" key="8">
    <source>
        <dbReference type="SAM" id="MobiDB-lite"/>
    </source>
</evidence>
<dbReference type="PANTHER" id="PTHR33463:SF187">
    <property type="entry name" value="AND NB-ARC DOMAIN DISEASE RESISTANCE PROTEIN, PUTATIVE-RELATED"/>
    <property type="match status" value="1"/>
</dbReference>
<comment type="similarity">
    <text evidence="1">Belongs to the peptidase C48 family.</text>
</comment>
<organism evidence="10 11">
    <name type="scientific">Acacia crassicarpa</name>
    <name type="common">northern wattle</name>
    <dbReference type="NCBI Taxonomy" id="499986"/>
    <lineage>
        <taxon>Eukaryota</taxon>
        <taxon>Viridiplantae</taxon>
        <taxon>Streptophyta</taxon>
        <taxon>Embryophyta</taxon>
        <taxon>Tracheophyta</taxon>
        <taxon>Spermatophyta</taxon>
        <taxon>Magnoliopsida</taxon>
        <taxon>eudicotyledons</taxon>
        <taxon>Gunneridae</taxon>
        <taxon>Pentapetalae</taxon>
        <taxon>rosids</taxon>
        <taxon>fabids</taxon>
        <taxon>Fabales</taxon>
        <taxon>Fabaceae</taxon>
        <taxon>Caesalpinioideae</taxon>
        <taxon>mimosoid clade</taxon>
        <taxon>Acacieae</taxon>
        <taxon>Acacia</taxon>
    </lineage>
</organism>
<evidence type="ECO:0000256" key="7">
    <source>
        <dbReference type="ARBA" id="ARBA00022840"/>
    </source>
</evidence>
<evidence type="ECO:0000259" key="9">
    <source>
        <dbReference type="PROSITE" id="PS50600"/>
    </source>
</evidence>
<feature type="region of interest" description="Disordered" evidence="8">
    <location>
        <begin position="309"/>
        <end position="342"/>
    </location>
</feature>
<dbReference type="Gene3D" id="3.40.50.300">
    <property type="entry name" value="P-loop containing nucleotide triphosphate hydrolases"/>
    <property type="match status" value="1"/>
</dbReference>
<name>A0AAE1M553_9FABA</name>
<dbReference type="GO" id="GO:0008234">
    <property type="term" value="F:cysteine-type peptidase activity"/>
    <property type="evidence" value="ECO:0007669"/>
    <property type="project" value="InterPro"/>
</dbReference>
<dbReference type="PANTHER" id="PTHR33463">
    <property type="entry name" value="NB-ARC DOMAIN-CONTAINING PROTEIN-RELATED"/>
    <property type="match status" value="1"/>
</dbReference>
<dbReference type="InterPro" id="IPR050905">
    <property type="entry name" value="Plant_NBS-LRR"/>
</dbReference>
<dbReference type="SUPFAM" id="SSF52058">
    <property type="entry name" value="L domain-like"/>
    <property type="match status" value="1"/>
</dbReference>
<comment type="caution">
    <text evidence="10">The sequence shown here is derived from an EMBL/GenBank/DDBJ whole genome shotgun (WGS) entry which is preliminary data.</text>
</comment>
<keyword evidence="11" id="KW-1185">Reference proteome</keyword>
<dbReference type="GO" id="GO:0006508">
    <property type="term" value="P:proteolysis"/>
    <property type="evidence" value="ECO:0007669"/>
    <property type="project" value="UniProtKB-KW"/>
</dbReference>
<feature type="domain" description="Ubiquitin-like protease family profile" evidence="9">
    <location>
        <begin position="396"/>
        <end position="575"/>
    </location>
</feature>
<evidence type="ECO:0000256" key="1">
    <source>
        <dbReference type="ARBA" id="ARBA00005234"/>
    </source>
</evidence>
<comment type="similarity">
    <text evidence="2">Belongs to the disease resistance NB-LRR family.</text>
</comment>
<dbReference type="InterPro" id="IPR032675">
    <property type="entry name" value="LRR_dom_sf"/>
</dbReference>
<dbReference type="GO" id="GO:0043531">
    <property type="term" value="F:ADP binding"/>
    <property type="evidence" value="ECO:0007669"/>
    <property type="project" value="InterPro"/>
</dbReference>